<proteinExistence type="predicted"/>
<comment type="caution">
    <text evidence="9">The sequence shown here is derived from an EMBL/GenBank/DDBJ whole genome shotgun (WGS) entry which is preliminary data.</text>
</comment>
<accession>A0AAE3G3H9</accession>
<dbReference type="Pfam" id="PF01734">
    <property type="entry name" value="Patatin"/>
    <property type="match status" value="1"/>
</dbReference>
<keyword evidence="2 6" id="KW-0378">Hydrolase</keyword>
<name>A0AAE3G3H9_9GAMM</name>
<feature type="short sequence motif" description="GXGXXG" evidence="6">
    <location>
        <begin position="42"/>
        <end position="47"/>
    </location>
</feature>
<feature type="short sequence motif" description="DGA/G" evidence="6">
    <location>
        <begin position="217"/>
        <end position="219"/>
    </location>
</feature>
<evidence type="ECO:0000256" key="2">
    <source>
        <dbReference type="ARBA" id="ARBA00022801"/>
    </source>
</evidence>
<feature type="domain" description="PNPLA" evidence="8">
    <location>
        <begin position="38"/>
        <end position="230"/>
    </location>
</feature>
<dbReference type="PANTHER" id="PTHR14226">
    <property type="entry name" value="NEUROPATHY TARGET ESTERASE/SWISS CHEESE D.MELANOGASTER"/>
    <property type="match status" value="1"/>
</dbReference>
<evidence type="ECO:0000259" key="8">
    <source>
        <dbReference type="PROSITE" id="PS51635"/>
    </source>
</evidence>
<feature type="active site" description="Proton acceptor" evidence="6">
    <location>
        <position position="217"/>
    </location>
</feature>
<organism evidence="9 10">
    <name type="scientific">Natronocella acetinitrilica</name>
    <dbReference type="NCBI Taxonomy" id="414046"/>
    <lineage>
        <taxon>Bacteria</taxon>
        <taxon>Pseudomonadati</taxon>
        <taxon>Pseudomonadota</taxon>
        <taxon>Gammaproteobacteria</taxon>
        <taxon>Chromatiales</taxon>
        <taxon>Ectothiorhodospiraceae</taxon>
        <taxon>Natronocella</taxon>
    </lineage>
</organism>
<evidence type="ECO:0000313" key="9">
    <source>
        <dbReference type="EMBL" id="MCP1674036.1"/>
    </source>
</evidence>
<dbReference type="Pfam" id="PF01103">
    <property type="entry name" value="Omp85"/>
    <property type="match status" value="1"/>
</dbReference>
<evidence type="ECO:0000313" key="10">
    <source>
        <dbReference type="Proteomes" id="UP001205843"/>
    </source>
</evidence>
<dbReference type="InterPro" id="IPR010827">
    <property type="entry name" value="BamA/TamA_POTRA"/>
</dbReference>
<dbReference type="SUPFAM" id="SSF52151">
    <property type="entry name" value="FabD/lysophospholipase-like"/>
    <property type="match status" value="1"/>
</dbReference>
<keyword evidence="4 6" id="KW-0443">Lipid metabolism</keyword>
<dbReference type="AlphaFoldDB" id="A0AAE3G3H9"/>
<dbReference type="GO" id="GO:0016042">
    <property type="term" value="P:lipid catabolic process"/>
    <property type="evidence" value="ECO:0007669"/>
    <property type="project" value="UniProtKB-UniRule"/>
</dbReference>
<dbReference type="Gene3D" id="3.10.20.310">
    <property type="entry name" value="membrane protein fhac"/>
    <property type="match status" value="1"/>
</dbReference>
<feature type="active site" description="Nucleophile" evidence="6">
    <location>
        <position position="71"/>
    </location>
</feature>
<dbReference type="InterPro" id="IPR016035">
    <property type="entry name" value="Acyl_Trfase/lysoPLipase"/>
</dbReference>
<keyword evidence="5 7" id="KW-0472">Membrane</keyword>
<dbReference type="GO" id="GO:0019867">
    <property type="term" value="C:outer membrane"/>
    <property type="evidence" value="ECO:0007669"/>
    <property type="project" value="InterPro"/>
</dbReference>
<dbReference type="PROSITE" id="PS51635">
    <property type="entry name" value="PNPLA"/>
    <property type="match status" value="1"/>
</dbReference>
<feature type="transmembrane region" description="Helical" evidence="7">
    <location>
        <begin position="704"/>
        <end position="725"/>
    </location>
</feature>
<evidence type="ECO:0000256" key="6">
    <source>
        <dbReference type="PROSITE-ProRule" id="PRU01161"/>
    </source>
</evidence>
<sequence length="743" mass="81600">MDASISRRVLSFTLSVLLLWIPLHAVGQSADERPTIALVLSGGGAKGLAHLGVIRELENLRVPVDIIVGTSMGAIVGGLYAAGWDPVELEGEVIRMDWGRAFIDTPDREVRALRRRQEDRDLPDQITIGVRRDGVAFPRGLVQGQYLMVGLRQFARRAEGIEDFDALPIRYRAMAVDLHTGEPVLLADGDLSTAMRASMAIPGLINPVERDGRLLVDGGLVNNIPVDVAREMGADIIIAVDVGADALGADGLDNPLAVMNQALDIMMRRRSEELLATLGPNDILIEPDLTGIAISAVDFLRVREASVAGTLAARAHLAQLLALAMDEEAYAAWQLGQRRPLITPEVPAFVRIDNQSSLSDQLLLGRIRQQPGTPLDRDALEEDLNILYGMGYFERVDYRLEENEAGERGVVVTAVSRSWGPNYLRLGLTLEDDFRANANYLATVSYLMTEVNAMGAEWRSDVAIGDRPRLFSEFWQPFGPQGRFLAAPRVDIQRERVPVFEDGDQVGETRVSRQRGGLHLGYEISPTTEVRTGIEIGRGQSRPRVLAPELERFDFTSGEVFLRLTRDRLDNPRFPTRGYTASLLWLASDAALGADERYQRVDANWLGAWTLGDNTLLTGLRFGSFISGDAPVYDLYSLGGFLNLSGFQQGELTGAHRGLGQAIYYRRIAGAGEDGLFGLPTYVGLSAEAGNVWEDRSDAAFDDLVYSGSLLFAVDAPIGAVYLAYGRAERRRGNLYLFLGQRF</sequence>
<keyword evidence="7" id="KW-0812">Transmembrane</keyword>
<dbReference type="Pfam" id="PF07244">
    <property type="entry name" value="POTRA"/>
    <property type="match status" value="1"/>
</dbReference>
<comment type="subcellular location">
    <subcellularLocation>
        <location evidence="1">Membrane</location>
    </subcellularLocation>
</comment>
<dbReference type="RefSeq" id="WP_253475507.1">
    <property type="nucleotide sequence ID" value="NZ_JALJXV010000002.1"/>
</dbReference>
<evidence type="ECO:0000256" key="3">
    <source>
        <dbReference type="ARBA" id="ARBA00022963"/>
    </source>
</evidence>
<keyword evidence="10" id="KW-1185">Reference proteome</keyword>
<dbReference type="EMBL" id="JALJXV010000002">
    <property type="protein sequence ID" value="MCP1674036.1"/>
    <property type="molecule type" value="Genomic_DNA"/>
</dbReference>
<evidence type="ECO:0000256" key="1">
    <source>
        <dbReference type="ARBA" id="ARBA00004370"/>
    </source>
</evidence>
<dbReference type="InterPro" id="IPR002641">
    <property type="entry name" value="PNPLA_dom"/>
</dbReference>
<keyword evidence="7" id="KW-1133">Transmembrane helix</keyword>
<dbReference type="InterPro" id="IPR050301">
    <property type="entry name" value="NTE"/>
</dbReference>
<dbReference type="CDD" id="cd07205">
    <property type="entry name" value="Pat_PNPLA6_PNPLA7_NTE1_like"/>
    <property type="match status" value="1"/>
</dbReference>
<evidence type="ECO:0000256" key="7">
    <source>
        <dbReference type="SAM" id="Phobius"/>
    </source>
</evidence>
<gene>
    <name evidence="9" type="ORF">J2T57_001135</name>
</gene>
<evidence type="ECO:0000256" key="4">
    <source>
        <dbReference type="ARBA" id="ARBA00023098"/>
    </source>
</evidence>
<dbReference type="Gene3D" id="2.40.160.50">
    <property type="entry name" value="membrane protein fhac: a member of the omp85/tpsb transporter family"/>
    <property type="match status" value="1"/>
</dbReference>
<feature type="short sequence motif" description="GXSXG" evidence="6">
    <location>
        <begin position="69"/>
        <end position="73"/>
    </location>
</feature>
<dbReference type="Proteomes" id="UP001205843">
    <property type="component" value="Unassembled WGS sequence"/>
</dbReference>
<dbReference type="InterPro" id="IPR000184">
    <property type="entry name" value="Bac_surfAg_D15"/>
</dbReference>
<reference evidence="9" key="1">
    <citation type="submission" date="2022-03" db="EMBL/GenBank/DDBJ databases">
        <title>Genomic Encyclopedia of Type Strains, Phase III (KMG-III): the genomes of soil and plant-associated and newly described type strains.</title>
        <authorList>
            <person name="Whitman W."/>
        </authorList>
    </citation>
    <scope>NUCLEOTIDE SEQUENCE</scope>
    <source>
        <strain evidence="9">ANL 6-2</strain>
    </source>
</reference>
<dbReference type="GO" id="GO:0016787">
    <property type="term" value="F:hydrolase activity"/>
    <property type="evidence" value="ECO:0007669"/>
    <property type="project" value="UniProtKB-UniRule"/>
</dbReference>
<evidence type="ECO:0000256" key="5">
    <source>
        <dbReference type="ARBA" id="ARBA00023136"/>
    </source>
</evidence>
<dbReference type="Gene3D" id="3.40.1090.10">
    <property type="entry name" value="Cytosolic phospholipase A2 catalytic domain"/>
    <property type="match status" value="2"/>
</dbReference>
<dbReference type="PANTHER" id="PTHR14226:SF29">
    <property type="entry name" value="NEUROPATHY TARGET ESTERASE SWS"/>
    <property type="match status" value="1"/>
</dbReference>
<protein>
    <submittedName>
        <fullName evidence="9">NTE family protein</fullName>
    </submittedName>
</protein>
<keyword evidence="3 6" id="KW-0442">Lipid degradation</keyword>